<dbReference type="NCBIfam" id="NF002424">
    <property type="entry name" value="PRK01558.1"/>
    <property type="match status" value="1"/>
</dbReference>
<dbReference type="InterPro" id="IPR002842">
    <property type="entry name" value="ATPase_V1_Esu"/>
</dbReference>
<accession>A0A7S6WR58</accession>
<dbReference type="RefSeq" id="WP_194077352.1">
    <property type="nucleotide sequence ID" value="NZ_CP061839.1"/>
</dbReference>
<sequence length="205" mass="22199">MEVQLQELIAKIKKDGVSAAEEQAAAVIRAAEEKAKSIIADAENEAQTAVKKAEAEAERFRKAAESSIEQAGRNTLISFRQGVLRELEAIIGSETAKSYNAEVLKTLIPETVKLWVKNNNTEDLSVILSPQDLKNLENSLHSALKDVISKGVEIKADGKMSGGFRIGTRDGASYYDFSAEAVAALFASYLSPKTSEILKKAAKEL</sequence>
<evidence type="ECO:0000256" key="4">
    <source>
        <dbReference type="HAMAP-Rule" id="MF_00311"/>
    </source>
</evidence>
<dbReference type="AlphaFoldDB" id="A0A7S6WR58"/>
<evidence type="ECO:0000256" key="2">
    <source>
        <dbReference type="ARBA" id="ARBA00022448"/>
    </source>
</evidence>
<evidence type="ECO:0000313" key="7">
    <source>
        <dbReference type="Proteomes" id="UP000593915"/>
    </source>
</evidence>
<proteinExistence type="inferred from homology"/>
<keyword evidence="2 4" id="KW-0813">Transport</keyword>
<evidence type="ECO:0000256" key="5">
    <source>
        <dbReference type="SAM" id="Coils"/>
    </source>
</evidence>
<dbReference type="GO" id="GO:0046933">
    <property type="term" value="F:proton-transporting ATP synthase activity, rotational mechanism"/>
    <property type="evidence" value="ECO:0007669"/>
    <property type="project" value="UniProtKB-UniRule"/>
</dbReference>
<keyword evidence="3 4" id="KW-0406">Ion transport</keyword>
<dbReference type="EMBL" id="CP061839">
    <property type="protein sequence ID" value="QOW61843.1"/>
    <property type="molecule type" value="Genomic_DNA"/>
</dbReference>
<dbReference type="Proteomes" id="UP000593915">
    <property type="component" value="Chromosome"/>
</dbReference>
<dbReference type="HAMAP" id="MF_00311">
    <property type="entry name" value="ATP_synth_E_arch"/>
    <property type="match status" value="1"/>
</dbReference>
<keyword evidence="4" id="KW-0375">Hydrogen ion transport</keyword>
<evidence type="ECO:0000256" key="3">
    <source>
        <dbReference type="ARBA" id="ARBA00023065"/>
    </source>
</evidence>
<evidence type="ECO:0000256" key="1">
    <source>
        <dbReference type="ARBA" id="ARBA00005901"/>
    </source>
</evidence>
<gene>
    <name evidence="4" type="primary">atpE</name>
    <name evidence="6" type="ORF">IFE08_05630</name>
</gene>
<comment type="similarity">
    <text evidence="1 4">Belongs to the V-ATPase E subunit family.</text>
</comment>
<keyword evidence="5" id="KW-0175">Coiled coil</keyword>
<name>A0A7S6WR58_9SPIR</name>
<feature type="coiled-coil region" evidence="5">
    <location>
        <begin position="32"/>
        <end position="70"/>
    </location>
</feature>
<comment type="function">
    <text evidence="4">Produces ATP from ADP in the presence of a proton gradient across the membrane.</text>
</comment>
<dbReference type="GO" id="GO:0005524">
    <property type="term" value="F:ATP binding"/>
    <property type="evidence" value="ECO:0007669"/>
    <property type="project" value="UniProtKB-UniRule"/>
</dbReference>
<evidence type="ECO:0000313" key="6">
    <source>
        <dbReference type="EMBL" id="QOW61843.1"/>
    </source>
</evidence>
<organism evidence="6 7">
    <name type="scientific">Treponema pedis</name>
    <dbReference type="NCBI Taxonomy" id="409322"/>
    <lineage>
        <taxon>Bacteria</taxon>
        <taxon>Pseudomonadati</taxon>
        <taxon>Spirochaetota</taxon>
        <taxon>Spirochaetia</taxon>
        <taxon>Spirochaetales</taxon>
        <taxon>Treponemataceae</taxon>
        <taxon>Treponema</taxon>
    </lineage>
</organism>
<dbReference type="Gene3D" id="1.20.5.2950">
    <property type="match status" value="1"/>
</dbReference>
<keyword evidence="4" id="KW-0066">ATP synthesis</keyword>
<dbReference type="SUPFAM" id="SSF160527">
    <property type="entry name" value="V-type ATPase subunit E-like"/>
    <property type="match status" value="1"/>
</dbReference>
<reference evidence="6 7" key="1">
    <citation type="submission" date="2020-09" db="EMBL/GenBank/DDBJ databases">
        <title>Characterization of Treponema spp. from bovine digital dermatitis in Korea.</title>
        <authorList>
            <person name="Espiritu H.M."/>
            <person name="Cho Y.I."/>
            <person name="Mamuad L."/>
        </authorList>
    </citation>
    <scope>NUCLEOTIDE SEQUENCE [LARGE SCALE GENOMIC DNA]</scope>
    <source>
        <strain evidence="6 7">KS1</strain>
    </source>
</reference>
<dbReference type="GO" id="GO:0033178">
    <property type="term" value="C:proton-transporting two-sector ATPase complex, catalytic domain"/>
    <property type="evidence" value="ECO:0007669"/>
    <property type="project" value="InterPro"/>
</dbReference>
<dbReference type="GO" id="GO:0042777">
    <property type="term" value="P:proton motive force-driven plasma membrane ATP synthesis"/>
    <property type="evidence" value="ECO:0007669"/>
    <property type="project" value="UniProtKB-UniRule"/>
</dbReference>
<protein>
    <recommendedName>
        <fullName evidence="4">V-type proton ATPase subunit E</fullName>
    </recommendedName>
    <alternativeName>
        <fullName evidence="4">V-ATPase subunit E</fullName>
    </alternativeName>
</protein>
<dbReference type="GO" id="GO:0046961">
    <property type="term" value="F:proton-transporting ATPase activity, rotational mechanism"/>
    <property type="evidence" value="ECO:0007669"/>
    <property type="project" value="InterPro"/>
</dbReference>